<protein>
    <recommendedName>
        <fullName evidence="2">N-acetyltransferase domain-containing protein</fullName>
    </recommendedName>
</protein>
<keyword evidence="4" id="KW-1185">Reference proteome</keyword>
<dbReference type="InterPro" id="IPR016181">
    <property type="entry name" value="Acyl_CoA_acyltransferase"/>
</dbReference>
<name>A0A0M0KBP3_9EUKA</name>
<comment type="caution">
    <text evidence="3">The sequence shown here is derived from an EMBL/GenBank/DDBJ whole genome shotgun (WGS) entry which is preliminary data.</text>
</comment>
<dbReference type="Proteomes" id="UP000037460">
    <property type="component" value="Unassembled WGS sequence"/>
</dbReference>
<feature type="domain" description="N-acetyltransferase" evidence="2">
    <location>
        <begin position="114"/>
        <end position="183"/>
    </location>
</feature>
<evidence type="ECO:0000256" key="1">
    <source>
        <dbReference type="SAM" id="MobiDB-lite"/>
    </source>
</evidence>
<dbReference type="EMBL" id="JWZX01000682">
    <property type="protein sequence ID" value="KOO35982.1"/>
    <property type="molecule type" value="Genomic_DNA"/>
</dbReference>
<evidence type="ECO:0000259" key="2">
    <source>
        <dbReference type="Pfam" id="PF00583"/>
    </source>
</evidence>
<gene>
    <name evidence="3" type="ORF">Ctob_010804</name>
</gene>
<feature type="region of interest" description="Disordered" evidence="1">
    <location>
        <begin position="1"/>
        <end position="34"/>
    </location>
</feature>
<dbReference type="SUPFAM" id="SSF55729">
    <property type="entry name" value="Acyl-CoA N-acyltransferases (Nat)"/>
    <property type="match status" value="1"/>
</dbReference>
<dbReference type="Pfam" id="PF00583">
    <property type="entry name" value="Acetyltransf_1"/>
    <property type="match status" value="1"/>
</dbReference>
<dbReference type="InterPro" id="IPR000182">
    <property type="entry name" value="GNAT_dom"/>
</dbReference>
<dbReference type="Gene3D" id="3.40.630.30">
    <property type="match status" value="1"/>
</dbReference>
<reference evidence="4" key="1">
    <citation type="journal article" date="2015" name="PLoS Genet.">
        <title>Genome Sequence and Transcriptome Analyses of Chrysochromulina tobin: Metabolic Tools for Enhanced Algal Fitness in the Prominent Order Prymnesiales (Haptophyceae).</title>
        <authorList>
            <person name="Hovde B.T."/>
            <person name="Deodato C.R."/>
            <person name="Hunsperger H.M."/>
            <person name="Ryken S.A."/>
            <person name="Yost W."/>
            <person name="Jha R.K."/>
            <person name="Patterson J."/>
            <person name="Monnat R.J. Jr."/>
            <person name="Barlow S.B."/>
            <person name="Starkenburg S.R."/>
            <person name="Cattolico R.A."/>
        </authorList>
    </citation>
    <scope>NUCLEOTIDE SEQUENCE</scope>
    <source>
        <strain evidence="4">CCMP291</strain>
    </source>
</reference>
<dbReference type="GO" id="GO:0016747">
    <property type="term" value="F:acyltransferase activity, transferring groups other than amino-acyl groups"/>
    <property type="evidence" value="ECO:0007669"/>
    <property type="project" value="InterPro"/>
</dbReference>
<feature type="compositionally biased region" description="Acidic residues" evidence="1">
    <location>
        <begin position="24"/>
        <end position="33"/>
    </location>
</feature>
<dbReference type="CDD" id="cd04301">
    <property type="entry name" value="NAT_SF"/>
    <property type="match status" value="1"/>
</dbReference>
<evidence type="ECO:0000313" key="3">
    <source>
        <dbReference type="EMBL" id="KOO35982.1"/>
    </source>
</evidence>
<accession>A0A0M0KBP3</accession>
<proteinExistence type="predicted"/>
<dbReference type="AlphaFoldDB" id="A0A0M0KBP3"/>
<evidence type="ECO:0000313" key="4">
    <source>
        <dbReference type="Proteomes" id="UP000037460"/>
    </source>
</evidence>
<sequence>MPHCPRMPAVSEDDEKELRQVQQEDNEVASDEVNESHYIPSWAKGVVETIKDLKQTQPELLQGAKDVLEERFGHVEWFKALVPGLLGLSKFGKVAINYRPGKSKPLADNQAGDSQHDNLGLALIVQGEEVIAAACTCIVRANSRSKSIALEVLLFAVKASYEKQGVATRLVSEIFRHCRARVIPEVMILSDKRIEQPRNWWVLKGGFELQVGNAQKLIHFKMMQVPVDHGGIGATQVELTYCKFGMEYEKPTFFWTNIESLIKELENGEKICSEETPCKSHVEKACSKRRNDSVPA</sequence>
<organism evidence="3 4">
    <name type="scientific">Chrysochromulina tobinii</name>
    <dbReference type="NCBI Taxonomy" id="1460289"/>
    <lineage>
        <taxon>Eukaryota</taxon>
        <taxon>Haptista</taxon>
        <taxon>Haptophyta</taxon>
        <taxon>Prymnesiophyceae</taxon>
        <taxon>Prymnesiales</taxon>
        <taxon>Chrysochromulinaceae</taxon>
        <taxon>Chrysochromulina</taxon>
    </lineage>
</organism>